<dbReference type="EMBL" id="SMFP01000001">
    <property type="protein sequence ID" value="TDE40649.1"/>
    <property type="molecule type" value="Genomic_DNA"/>
</dbReference>
<feature type="binding site" evidence="1">
    <location>
        <position position="136"/>
    </location>
    <ligand>
        <name>K(+)</name>
        <dbReference type="ChEBI" id="CHEBI:29103"/>
    </ligand>
</feature>
<comment type="similarity">
    <text evidence="1">Belongs to the NnrE/AIBP family.</text>
</comment>
<proteinExistence type="inferred from homology"/>
<organism evidence="3 4">
    <name type="scientific">Antarcticimicrobium sediminis</name>
    <dbReference type="NCBI Taxonomy" id="2546227"/>
    <lineage>
        <taxon>Bacteria</taxon>
        <taxon>Pseudomonadati</taxon>
        <taxon>Pseudomonadota</taxon>
        <taxon>Alphaproteobacteria</taxon>
        <taxon>Rhodobacterales</taxon>
        <taxon>Paracoccaceae</taxon>
        <taxon>Antarcticimicrobium</taxon>
    </lineage>
</organism>
<reference evidence="3 4" key="1">
    <citation type="submission" date="2019-03" db="EMBL/GenBank/DDBJ databases">
        <authorList>
            <person name="Zhang S."/>
        </authorList>
    </citation>
    <scope>NUCLEOTIDE SEQUENCE [LARGE SCALE GENOMIC DNA]</scope>
    <source>
        <strain evidence="3 4">S4J41</strain>
    </source>
</reference>
<evidence type="ECO:0000259" key="2">
    <source>
        <dbReference type="PROSITE" id="PS51385"/>
    </source>
</evidence>
<feature type="binding site" evidence="1">
    <location>
        <position position="169"/>
    </location>
    <ligand>
        <name>(6S)-NADPHX</name>
        <dbReference type="ChEBI" id="CHEBI:64076"/>
    </ligand>
</feature>
<comment type="catalytic activity">
    <reaction evidence="1">
        <text>(6R)-NADHX = (6S)-NADHX</text>
        <dbReference type="Rhea" id="RHEA:32215"/>
        <dbReference type="ChEBI" id="CHEBI:64074"/>
        <dbReference type="ChEBI" id="CHEBI:64075"/>
        <dbReference type="EC" id="5.1.99.6"/>
    </reaction>
</comment>
<dbReference type="GO" id="GO:0052856">
    <property type="term" value="F:NAD(P)HX epimerase activity"/>
    <property type="evidence" value="ECO:0007669"/>
    <property type="project" value="UniProtKB-UniRule"/>
</dbReference>
<feature type="binding site" evidence="1">
    <location>
        <begin position="140"/>
        <end position="146"/>
    </location>
    <ligand>
        <name>(6S)-NADPHX</name>
        <dbReference type="ChEBI" id="CHEBI:64076"/>
    </ligand>
</feature>
<dbReference type="SUPFAM" id="SSF64153">
    <property type="entry name" value="YjeF N-terminal domain-like"/>
    <property type="match status" value="1"/>
</dbReference>
<keyword evidence="4" id="KW-1185">Reference proteome</keyword>
<comment type="caution">
    <text evidence="3">The sequence shown here is derived from an EMBL/GenBank/DDBJ whole genome shotgun (WGS) entry which is preliminary data.</text>
</comment>
<gene>
    <name evidence="1" type="primary">nnrE</name>
    <name evidence="3" type="ORF">E1B25_00055</name>
</gene>
<accession>A0A4R5F000</accession>
<keyword evidence="1" id="KW-0520">NAD</keyword>
<dbReference type="InterPro" id="IPR036652">
    <property type="entry name" value="YjeF_N_dom_sf"/>
</dbReference>
<protein>
    <recommendedName>
        <fullName evidence="1">NAD(P)H-hydrate epimerase</fullName>
        <ecNumber evidence="1">5.1.99.6</ecNumber>
    </recommendedName>
    <alternativeName>
        <fullName evidence="1">NAD(P)HX epimerase</fullName>
    </alternativeName>
</protein>
<sequence>MTGTDEFGFPIARGFPTIDTPGMAQVDLLMVQFYGISLPQMMENAGCALALVARRRYLPGDLADRHVVVLAGFGGNGGGAMVAARRLAGWGAQVSLVPSGSADALKGMPADQCAILKAMGILPGEVPRMPPDLILDGLIGYSLRGAPEGRADALIDWANRQDAPVLALDVPSGFDAINGTPHNPFIRADATLTLALPKSGLQDGGAANATGALYLADISVPPALYRRLAPPLDVPPFLDGDIMRLL</sequence>
<evidence type="ECO:0000313" key="3">
    <source>
        <dbReference type="EMBL" id="TDE40649.1"/>
    </source>
</evidence>
<feature type="domain" description="YjeF N-terminal" evidence="2">
    <location>
        <begin position="23"/>
        <end position="226"/>
    </location>
</feature>
<keyword evidence="1 3" id="KW-0413">Isomerase</keyword>
<name>A0A4R5F000_9RHOB</name>
<dbReference type="HAMAP" id="MF_01966">
    <property type="entry name" value="NADHX_epimerase"/>
    <property type="match status" value="1"/>
</dbReference>
<evidence type="ECO:0000313" key="4">
    <source>
        <dbReference type="Proteomes" id="UP000294662"/>
    </source>
</evidence>
<dbReference type="Pfam" id="PF03853">
    <property type="entry name" value="YjeF_N"/>
    <property type="match status" value="1"/>
</dbReference>
<comment type="catalytic activity">
    <reaction evidence="1">
        <text>(6R)-NADPHX = (6S)-NADPHX</text>
        <dbReference type="Rhea" id="RHEA:32227"/>
        <dbReference type="ChEBI" id="CHEBI:64076"/>
        <dbReference type="ChEBI" id="CHEBI:64077"/>
        <dbReference type="EC" id="5.1.99.6"/>
    </reaction>
</comment>
<dbReference type="Gene3D" id="3.40.50.10260">
    <property type="entry name" value="YjeF N-terminal domain"/>
    <property type="match status" value="1"/>
</dbReference>
<dbReference type="GO" id="GO:0000932">
    <property type="term" value="C:P-body"/>
    <property type="evidence" value="ECO:0007669"/>
    <property type="project" value="TreeGrafter"/>
</dbReference>
<feature type="binding site" evidence="1">
    <location>
        <position position="172"/>
    </location>
    <ligand>
        <name>K(+)</name>
        <dbReference type="ChEBI" id="CHEBI:29103"/>
    </ligand>
</feature>
<dbReference type="EC" id="5.1.99.6" evidence="1"/>
<dbReference type="GO" id="GO:0003729">
    <property type="term" value="F:mRNA binding"/>
    <property type="evidence" value="ECO:0007669"/>
    <property type="project" value="TreeGrafter"/>
</dbReference>
<dbReference type="GO" id="GO:0031087">
    <property type="term" value="P:deadenylation-independent decapping of nuclear-transcribed mRNA"/>
    <property type="evidence" value="ECO:0007669"/>
    <property type="project" value="TreeGrafter"/>
</dbReference>
<dbReference type="PANTHER" id="PTHR13612:SF0">
    <property type="entry name" value="ENHANCER OF MRNA-DECAPPING PROTEIN 3"/>
    <property type="match status" value="1"/>
</dbReference>
<keyword evidence="1" id="KW-0630">Potassium</keyword>
<dbReference type="PANTHER" id="PTHR13612">
    <property type="entry name" value="ENHANCER OF MRNA-DECAPPING PROTEIN 3"/>
    <property type="match status" value="1"/>
</dbReference>
<dbReference type="AlphaFoldDB" id="A0A4R5F000"/>
<dbReference type="RefSeq" id="WP_132826640.1">
    <property type="nucleotide sequence ID" value="NZ_SMFP01000001.1"/>
</dbReference>
<feature type="binding site" evidence="1">
    <location>
        <begin position="75"/>
        <end position="79"/>
    </location>
    <ligand>
        <name>(6S)-NADPHX</name>
        <dbReference type="ChEBI" id="CHEBI:64076"/>
    </ligand>
</feature>
<keyword evidence="1" id="KW-0521">NADP</keyword>
<comment type="function">
    <text evidence="1">Catalyzes the epimerization of the S- and R-forms of NAD(P)HX, a damaged form of NAD(P)H that is a result of enzymatic or heat-dependent hydration. This is a prerequisite for the S-specific NAD(P)H-hydrate dehydratase to allow the repair of both epimers of NAD(P)HX.</text>
</comment>
<dbReference type="NCBIfam" id="TIGR00197">
    <property type="entry name" value="yjeF_nterm"/>
    <property type="match status" value="1"/>
</dbReference>
<dbReference type="OrthoDB" id="9806925at2"/>
<dbReference type="GO" id="GO:0000166">
    <property type="term" value="F:nucleotide binding"/>
    <property type="evidence" value="ECO:0007669"/>
    <property type="project" value="UniProtKB-KW"/>
</dbReference>
<dbReference type="Proteomes" id="UP000294662">
    <property type="component" value="Unassembled WGS sequence"/>
</dbReference>
<comment type="caution">
    <text evidence="1">Lacks conserved residue(s) required for the propagation of feature annotation.</text>
</comment>
<dbReference type="InterPro" id="IPR004443">
    <property type="entry name" value="YjeF_N_dom"/>
</dbReference>
<dbReference type="GO" id="GO:0033962">
    <property type="term" value="P:P-body assembly"/>
    <property type="evidence" value="ECO:0007669"/>
    <property type="project" value="TreeGrafter"/>
</dbReference>
<dbReference type="GO" id="GO:0046872">
    <property type="term" value="F:metal ion binding"/>
    <property type="evidence" value="ECO:0007669"/>
    <property type="project" value="UniProtKB-KW"/>
</dbReference>
<comment type="cofactor">
    <cofactor evidence="1">
        <name>K(+)</name>
        <dbReference type="ChEBI" id="CHEBI:29103"/>
    </cofactor>
    <text evidence="1">Binds 1 potassium ion per subunit.</text>
</comment>
<keyword evidence="1" id="KW-0479">Metal-binding</keyword>
<feature type="binding site" evidence="1">
    <location>
        <position position="76"/>
    </location>
    <ligand>
        <name>K(+)</name>
        <dbReference type="ChEBI" id="CHEBI:29103"/>
    </ligand>
</feature>
<evidence type="ECO:0000256" key="1">
    <source>
        <dbReference type="HAMAP-Rule" id="MF_01966"/>
    </source>
</evidence>
<keyword evidence="1" id="KW-0547">Nucleotide-binding</keyword>
<dbReference type="PROSITE" id="PS51385">
    <property type="entry name" value="YJEF_N"/>
    <property type="match status" value="1"/>
</dbReference>